<evidence type="ECO:0000256" key="1">
    <source>
        <dbReference type="SAM" id="Phobius"/>
    </source>
</evidence>
<dbReference type="SUPFAM" id="SSF46565">
    <property type="entry name" value="Chaperone J-domain"/>
    <property type="match status" value="1"/>
</dbReference>
<sequence>MTRRHAIDIAIDARTRKGPASLLSVGPLPEGVKDLLRIVAEGEWRSPATEHVYRAHSSEEVRAASAAFLAAALFHSKADPYRVLGITPEASHEDLRENKRLLLKWLHPDRNPSPGARAHLGRVLEAAEAIEDGRAKAAAPELPPRIVVPARSKRPRRAKADPLKSAVQQIVEAVARTGKVLIVTALVTIIGLVAWRYVMNEPIGTTLERYTRLAVGMAPW</sequence>
<feature type="domain" description="J" evidence="2">
    <location>
        <begin position="79"/>
        <end position="143"/>
    </location>
</feature>
<reference evidence="4" key="1">
    <citation type="submission" date="2018-06" db="EMBL/GenBank/DDBJ databases">
        <title>Aestuariibacter litoralis strain KCTC 52945T.</title>
        <authorList>
            <person name="Li X."/>
            <person name="Salam N."/>
            <person name="Li J.-L."/>
            <person name="Chen Y.-M."/>
            <person name="Yang Z.-W."/>
            <person name="Zhang L.-Y."/>
            <person name="Han M.-X."/>
            <person name="Xiao M."/>
            <person name="Li W.-J."/>
        </authorList>
    </citation>
    <scope>NUCLEOTIDE SEQUENCE [LARGE SCALE GENOMIC DNA]</scope>
    <source>
        <strain evidence="4">KCTC 52945</strain>
    </source>
</reference>
<organism evidence="3 4">
    <name type="scientific">Aestuariivirga litoralis</name>
    <dbReference type="NCBI Taxonomy" id="2650924"/>
    <lineage>
        <taxon>Bacteria</taxon>
        <taxon>Pseudomonadati</taxon>
        <taxon>Pseudomonadota</taxon>
        <taxon>Alphaproteobacteria</taxon>
        <taxon>Hyphomicrobiales</taxon>
        <taxon>Aestuariivirgaceae</taxon>
        <taxon>Aestuariivirga</taxon>
    </lineage>
</organism>
<dbReference type="Pfam" id="PF00226">
    <property type="entry name" value="DnaJ"/>
    <property type="match status" value="1"/>
</dbReference>
<keyword evidence="1" id="KW-1133">Transmembrane helix</keyword>
<keyword evidence="1" id="KW-0812">Transmembrane</keyword>
<keyword evidence="1" id="KW-0472">Membrane</keyword>
<dbReference type="Gene3D" id="1.10.287.110">
    <property type="entry name" value="DnaJ domain"/>
    <property type="match status" value="1"/>
</dbReference>
<feature type="transmembrane region" description="Helical" evidence="1">
    <location>
        <begin position="180"/>
        <end position="198"/>
    </location>
</feature>
<dbReference type="RefSeq" id="WP_111196108.1">
    <property type="nucleotide sequence ID" value="NZ_QKVK01000001.1"/>
</dbReference>
<evidence type="ECO:0000313" key="3">
    <source>
        <dbReference type="EMBL" id="PZF78780.1"/>
    </source>
</evidence>
<dbReference type="PROSITE" id="PS50076">
    <property type="entry name" value="DNAJ_2"/>
    <property type="match status" value="1"/>
</dbReference>
<dbReference type="InterPro" id="IPR001623">
    <property type="entry name" value="DnaJ_domain"/>
</dbReference>
<dbReference type="SMART" id="SM00271">
    <property type="entry name" value="DnaJ"/>
    <property type="match status" value="1"/>
</dbReference>
<evidence type="ECO:0000313" key="4">
    <source>
        <dbReference type="Proteomes" id="UP000248795"/>
    </source>
</evidence>
<comment type="caution">
    <text evidence="3">The sequence shown here is derived from an EMBL/GenBank/DDBJ whole genome shotgun (WGS) entry which is preliminary data.</text>
</comment>
<evidence type="ECO:0000259" key="2">
    <source>
        <dbReference type="PROSITE" id="PS50076"/>
    </source>
</evidence>
<dbReference type="Proteomes" id="UP000248795">
    <property type="component" value="Unassembled WGS sequence"/>
</dbReference>
<gene>
    <name evidence="3" type="ORF">DK847_03000</name>
</gene>
<dbReference type="CDD" id="cd06257">
    <property type="entry name" value="DnaJ"/>
    <property type="match status" value="1"/>
</dbReference>
<keyword evidence="4" id="KW-1185">Reference proteome</keyword>
<protein>
    <recommendedName>
        <fullName evidence="2">J domain-containing protein</fullName>
    </recommendedName>
</protein>
<dbReference type="EMBL" id="QKVK01000001">
    <property type="protein sequence ID" value="PZF78780.1"/>
    <property type="molecule type" value="Genomic_DNA"/>
</dbReference>
<name>A0A2W2B1M2_9HYPH</name>
<proteinExistence type="predicted"/>
<dbReference type="AlphaFoldDB" id="A0A2W2B1M2"/>
<dbReference type="InterPro" id="IPR036869">
    <property type="entry name" value="J_dom_sf"/>
</dbReference>
<accession>A0A2W2B1M2</accession>